<sequence>MKLRLEPPLESIFYGSFGLPIEASSFSSHLGVFSRAGWRLFARDCRRHVPRRGKFYAAVGSLLHGG</sequence>
<reference evidence="2" key="2">
    <citation type="journal article" date="2024" name="Plant">
        <title>Genomic evolution and insights into agronomic trait innovations of Sesamum species.</title>
        <authorList>
            <person name="Miao H."/>
            <person name="Wang L."/>
            <person name="Qu L."/>
            <person name="Liu H."/>
            <person name="Sun Y."/>
            <person name="Le M."/>
            <person name="Wang Q."/>
            <person name="Wei S."/>
            <person name="Zheng Y."/>
            <person name="Lin W."/>
            <person name="Duan Y."/>
            <person name="Cao H."/>
            <person name="Xiong S."/>
            <person name="Wang X."/>
            <person name="Wei L."/>
            <person name="Li C."/>
            <person name="Ma Q."/>
            <person name="Ju M."/>
            <person name="Zhao R."/>
            <person name="Li G."/>
            <person name="Mu C."/>
            <person name="Tian Q."/>
            <person name="Mei H."/>
            <person name="Zhang T."/>
            <person name="Gao T."/>
            <person name="Zhang H."/>
        </authorList>
    </citation>
    <scope>NUCLEOTIDE SEQUENCE</scope>
    <source>
        <strain evidence="2">G02</strain>
    </source>
</reference>
<dbReference type="EMBL" id="JACGWJ010000008">
    <property type="protein sequence ID" value="KAL0404672.1"/>
    <property type="molecule type" value="Genomic_DNA"/>
</dbReference>
<accession>A0AAW2TIX5</accession>
<reference evidence="2" key="1">
    <citation type="submission" date="2020-06" db="EMBL/GenBank/DDBJ databases">
        <authorList>
            <person name="Li T."/>
            <person name="Hu X."/>
            <person name="Zhang T."/>
            <person name="Song X."/>
            <person name="Zhang H."/>
            <person name="Dai N."/>
            <person name="Sheng W."/>
            <person name="Hou X."/>
            <person name="Wei L."/>
        </authorList>
    </citation>
    <scope>NUCLEOTIDE SEQUENCE</scope>
    <source>
        <strain evidence="2">G02</strain>
        <tissue evidence="2">Leaf</tissue>
    </source>
</reference>
<proteinExistence type="predicted"/>
<name>A0AAW2TIX5_SESRA</name>
<protein>
    <submittedName>
        <fullName evidence="2">Uncharacterized protein</fullName>
    </submittedName>
</protein>
<gene>
    <name evidence="1" type="ORF">Sradi_2107800</name>
    <name evidence="2" type="ORF">Sradi_2108000</name>
</gene>
<evidence type="ECO:0000313" key="2">
    <source>
        <dbReference type="EMBL" id="KAL0404672.1"/>
    </source>
</evidence>
<organism evidence="2">
    <name type="scientific">Sesamum radiatum</name>
    <name type="common">Black benniseed</name>
    <dbReference type="NCBI Taxonomy" id="300843"/>
    <lineage>
        <taxon>Eukaryota</taxon>
        <taxon>Viridiplantae</taxon>
        <taxon>Streptophyta</taxon>
        <taxon>Embryophyta</taxon>
        <taxon>Tracheophyta</taxon>
        <taxon>Spermatophyta</taxon>
        <taxon>Magnoliopsida</taxon>
        <taxon>eudicotyledons</taxon>
        <taxon>Gunneridae</taxon>
        <taxon>Pentapetalae</taxon>
        <taxon>asterids</taxon>
        <taxon>lamiids</taxon>
        <taxon>Lamiales</taxon>
        <taxon>Pedaliaceae</taxon>
        <taxon>Sesamum</taxon>
    </lineage>
</organism>
<dbReference type="AlphaFoldDB" id="A0AAW2TIX5"/>
<dbReference type="EMBL" id="JACGWJ010000008">
    <property type="protein sequence ID" value="KAL0404670.1"/>
    <property type="molecule type" value="Genomic_DNA"/>
</dbReference>
<comment type="caution">
    <text evidence="2">The sequence shown here is derived from an EMBL/GenBank/DDBJ whole genome shotgun (WGS) entry which is preliminary data.</text>
</comment>
<evidence type="ECO:0000313" key="1">
    <source>
        <dbReference type="EMBL" id="KAL0404670.1"/>
    </source>
</evidence>